<dbReference type="EMBL" id="BARU01016918">
    <property type="protein sequence ID" value="GAH54136.1"/>
    <property type="molecule type" value="Genomic_DNA"/>
</dbReference>
<proteinExistence type="predicted"/>
<feature type="domain" description="Phosphogluconate dehydrogenase (decarboxylating) C-terminal" evidence="1">
    <location>
        <begin position="2"/>
        <end position="141"/>
    </location>
</feature>
<evidence type="ECO:0000313" key="2">
    <source>
        <dbReference type="EMBL" id="GAH54136.1"/>
    </source>
</evidence>
<dbReference type="InterPro" id="IPR037161">
    <property type="entry name" value="Semialdehyde_DH-like_C"/>
</dbReference>
<dbReference type="AlphaFoldDB" id="X1G8A7"/>
<gene>
    <name evidence="2" type="ORF">S03H2_28086</name>
</gene>
<dbReference type="Pfam" id="PF16896">
    <property type="entry name" value="PGDH_C"/>
    <property type="match status" value="1"/>
</dbReference>
<evidence type="ECO:0000259" key="1">
    <source>
        <dbReference type="Pfam" id="PF16896"/>
    </source>
</evidence>
<comment type="caution">
    <text evidence="2">The sequence shown here is derived from an EMBL/GenBank/DDBJ whole genome shotgun (WGS) entry which is preliminary data.</text>
</comment>
<sequence>MAKQDISCSLYHGEEKFYALGEELARVFFGPVNKVFRVTIQQMAFCEPGLVESVGCSLVYALKQAYDKTVNDLGVPADVAYSFLMGHLHVELAITFGLVDAKYSDGAIKAMKDAMKIMFKEGWLDRMLSKDYILESVAKITDKNN</sequence>
<dbReference type="Gene3D" id="1.10.3640.10">
    <property type="entry name" value="Semialdehyde dehydrogenase-like, C-terminal"/>
    <property type="match status" value="1"/>
</dbReference>
<dbReference type="InterPro" id="IPR031663">
    <property type="entry name" value="PGDH_C"/>
</dbReference>
<name>X1G8A7_9ZZZZ</name>
<accession>X1G8A7</accession>
<protein>
    <recommendedName>
        <fullName evidence="1">Phosphogluconate dehydrogenase (decarboxylating) C-terminal domain-containing protein</fullName>
    </recommendedName>
</protein>
<organism evidence="2">
    <name type="scientific">marine sediment metagenome</name>
    <dbReference type="NCBI Taxonomy" id="412755"/>
    <lineage>
        <taxon>unclassified sequences</taxon>
        <taxon>metagenomes</taxon>
        <taxon>ecological metagenomes</taxon>
    </lineage>
</organism>
<reference evidence="2" key="1">
    <citation type="journal article" date="2014" name="Front. Microbiol.">
        <title>High frequency of phylogenetically diverse reductive dehalogenase-homologous genes in deep subseafloor sedimentary metagenomes.</title>
        <authorList>
            <person name="Kawai M."/>
            <person name="Futagami T."/>
            <person name="Toyoda A."/>
            <person name="Takaki Y."/>
            <person name="Nishi S."/>
            <person name="Hori S."/>
            <person name="Arai W."/>
            <person name="Tsubouchi T."/>
            <person name="Morono Y."/>
            <person name="Uchiyama I."/>
            <person name="Ito T."/>
            <person name="Fujiyama A."/>
            <person name="Inagaki F."/>
            <person name="Takami H."/>
        </authorList>
    </citation>
    <scope>NUCLEOTIDE SEQUENCE</scope>
    <source>
        <strain evidence="2">Expedition CK06-06</strain>
    </source>
</reference>